<accession>A0A3A8KUA1</accession>
<dbReference type="InterPro" id="IPR013229">
    <property type="entry name" value="PEGA"/>
</dbReference>
<dbReference type="OrthoDB" id="9813442at2"/>
<feature type="chain" id="PRO_5017204572" evidence="1">
    <location>
        <begin position="24"/>
        <end position="131"/>
    </location>
</feature>
<dbReference type="Pfam" id="PF08308">
    <property type="entry name" value="PEGA"/>
    <property type="match status" value="1"/>
</dbReference>
<comment type="caution">
    <text evidence="3">The sequence shown here is derived from an EMBL/GenBank/DDBJ whole genome shotgun (WGS) entry which is preliminary data.</text>
</comment>
<evidence type="ECO:0000259" key="2">
    <source>
        <dbReference type="Pfam" id="PF08308"/>
    </source>
</evidence>
<reference evidence="4" key="1">
    <citation type="submission" date="2018-09" db="EMBL/GenBank/DDBJ databases">
        <authorList>
            <person name="Livingstone P.G."/>
            <person name="Whitworth D.E."/>
        </authorList>
    </citation>
    <scope>NUCLEOTIDE SEQUENCE [LARGE SCALE GENOMIC DNA]</scope>
    <source>
        <strain evidence="4">CA043D</strain>
    </source>
</reference>
<dbReference type="PROSITE" id="PS51257">
    <property type="entry name" value="PROKAR_LIPOPROTEIN"/>
    <property type="match status" value="1"/>
</dbReference>
<gene>
    <name evidence="3" type="ORF">D7X32_07485</name>
</gene>
<evidence type="ECO:0000313" key="4">
    <source>
        <dbReference type="Proteomes" id="UP000268313"/>
    </source>
</evidence>
<evidence type="ECO:0000313" key="3">
    <source>
        <dbReference type="EMBL" id="RKH05574.1"/>
    </source>
</evidence>
<keyword evidence="1" id="KW-0732">Signal</keyword>
<keyword evidence="4" id="KW-1185">Reference proteome</keyword>
<name>A0A3A8KUA1_9BACT</name>
<protein>
    <submittedName>
        <fullName evidence="3">PEGA domain-containing protein</fullName>
    </submittedName>
</protein>
<dbReference type="RefSeq" id="WP_120601817.1">
    <property type="nucleotide sequence ID" value="NZ_JABFJX010000061.1"/>
</dbReference>
<dbReference type="EMBL" id="RAWE01000017">
    <property type="protein sequence ID" value="RKH05574.1"/>
    <property type="molecule type" value="Genomic_DNA"/>
</dbReference>
<dbReference type="AlphaFoldDB" id="A0A3A8KUA1"/>
<sequence length="131" mass="14072">MPPHTSRLLIAALMAGTFACARAPVSREVDALALLRVEAIRPPMPAVASRAAVRVERVTTTGLRLDVMPDRARVFVDGRAMGLARHLGALLPLAPGVHQVSVRLEGHSTWRAEVMVGDRPEPIQVTLTASQ</sequence>
<organism evidence="3 4">
    <name type="scientific">Corallococcus carmarthensis</name>
    <dbReference type="NCBI Taxonomy" id="2316728"/>
    <lineage>
        <taxon>Bacteria</taxon>
        <taxon>Pseudomonadati</taxon>
        <taxon>Myxococcota</taxon>
        <taxon>Myxococcia</taxon>
        <taxon>Myxococcales</taxon>
        <taxon>Cystobacterineae</taxon>
        <taxon>Myxococcaceae</taxon>
        <taxon>Corallococcus</taxon>
    </lineage>
</organism>
<dbReference type="Proteomes" id="UP000268313">
    <property type="component" value="Unassembled WGS sequence"/>
</dbReference>
<feature type="signal peptide" evidence="1">
    <location>
        <begin position="1"/>
        <end position="23"/>
    </location>
</feature>
<evidence type="ECO:0000256" key="1">
    <source>
        <dbReference type="SAM" id="SignalP"/>
    </source>
</evidence>
<feature type="domain" description="PEGA" evidence="2">
    <location>
        <begin position="63"/>
        <end position="123"/>
    </location>
</feature>
<proteinExistence type="predicted"/>